<name>F2NUH7_TRES6</name>
<dbReference type="GeneID" id="303000065"/>
<dbReference type="Proteomes" id="UP000006852">
    <property type="component" value="Chromosome"/>
</dbReference>
<proteinExistence type="predicted"/>
<protein>
    <submittedName>
        <fullName evidence="1">Uncharacterized protein</fullName>
    </submittedName>
</protein>
<dbReference type="KEGG" id="tsu:Tresu_0599"/>
<dbReference type="EMBL" id="CP002631">
    <property type="protein sequence ID" value="AEB13540.1"/>
    <property type="molecule type" value="Genomic_DNA"/>
</dbReference>
<accession>F2NUH7</accession>
<dbReference type="AlphaFoldDB" id="F2NUH7"/>
<evidence type="ECO:0000313" key="1">
    <source>
        <dbReference type="EMBL" id="AEB13540.1"/>
    </source>
</evidence>
<gene>
    <name evidence="1" type="ordered locus">Tresu_0599</name>
</gene>
<keyword evidence="2" id="KW-1185">Reference proteome</keyword>
<sequence length="41" mass="4649">MKKMLKLAAALRFASAVIQCKVLLFRGCLQKPMDKIVHYAI</sequence>
<evidence type="ECO:0000313" key="2">
    <source>
        <dbReference type="Proteomes" id="UP000006852"/>
    </source>
</evidence>
<dbReference type="RefSeq" id="WP_013700847.1">
    <property type="nucleotide sequence ID" value="NC_015385.1"/>
</dbReference>
<organism evidence="1 2">
    <name type="scientific">Treponema succinifaciens (strain ATCC 33096 / DSM 2489 / 6091)</name>
    <dbReference type="NCBI Taxonomy" id="869209"/>
    <lineage>
        <taxon>Bacteria</taxon>
        <taxon>Pseudomonadati</taxon>
        <taxon>Spirochaetota</taxon>
        <taxon>Spirochaetia</taxon>
        <taxon>Spirochaetales</taxon>
        <taxon>Treponemataceae</taxon>
        <taxon>Treponema</taxon>
    </lineage>
</organism>
<dbReference type="HOGENOM" id="CLU_3278273_0_0_12"/>
<reference evidence="1 2" key="1">
    <citation type="journal article" date="2011" name="Stand. Genomic Sci.">
        <title>Complete genome sequence of Treponema succinifaciens type strain (6091).</title>
        <authorList>
            <person name="Han C."/>
            <person name="Gronow S."/>
            <person name="Teshima H."/>
            <person name="Lapidus A."/>
            <person name="Nolan M."/>
            <person name="Lucas S."/>
            <person name="Hammon N."/>
            <person name="Deshpande S."/>
            <person name="Cheng J.F."/>
            <person name="Zeytun A."/>
            <person name="Tapia R."/>
            <person name="Goodwin L."/>
            <person name="Pitluck S."/>
            <person name="Liolios K."/>
            <person name="Pagani I."/>
            <person name="Ivanova N."/>
            <person name="Mavromatis K."/>
            <person name="Mikhailova N."/>
            <person name="Huntemann M."/>
            <person name="Pati A."/>
            <person name="Chen A."/>
            <person name="Palaniappan K."/>
            <person name="Land M."/>
            <person name="Hauser L."/>
            <person name="Brambilla E.M."/>
            <person name="Rohde M."/>
            <person name="Goker M."/>
            <person name="Woyke T."/>
            <person name="Bristow J."/>
            <person name="Eisen J.A."/>
            <person name="Markowitz V."/>
            <person name="Hugenholtz P."/>
            <person name="Kyrpides N.C."/>
            <person name="Klenk H.P."/>
            <person name="Detter J.C."/>
        </authorList>
    </citation>
    <scope>NUCLEOTIDE SEQUENCE [LARGE SCALE GENOMIC DNA]</scope>
    <source>
        <strain evidence="2">ATCC 33096 / DSM 2489 / 6091</strain>
    </source>
</reference>
<dbReference type="STRING" id="869209.Tresu_0599"/>
<reference evidence="2" key="2">
    <citation type="submission" date="2011-04" db="EMBL/GenBank/DDBJ databases">
        <title>The complete genome of chromosome of Treponema succinifaciens DSM 2489.</title>
        <authorList>
            <person name="Lucas S."/>
            <person name="Copeland A."/>
            <person name="Lapidus A."/>
            <person name="Bruce D."/>
            <person name="Goodwin L."/>
            <person name="Pitluck S."/>
            <person name="Peters L."/>
            <person name="Kyrpides N."/>
            <person name="Mavromatis K."/>
            <person name="Ivanova N."/>
            <person name="Ovchinnikova G."/>
            <person name="Teshima H."/>
            <person name="Detter J.C."/>
            <person name="Tapia R."/>
            <person name="Han C."/>
            <person name="Land M."/>
            <person name="Hauser L."/>
            <person name="Markowitz V."/>
            <person name="Cheng J.-F."/>
            <person name="Hugenholtz P."/>
            <person name="Woyke T."/>
            <person name="Wu D."/>
            <person name="Gronow S."/>
            <person name="Wellnitz S."/>
            <person name="Brambilla E."/>
            <person name="Klenk H.-P."/>
            <person name="Eisen J.A."/>
        </authorList>
    </citation>
    <scope>NUCLEOTIDE SEQUENCE [LARGE SCALE GENOMIC DNA]</scope>
    <source>
        <strain evidence="2">ATCC 33096 / DSM 2489 / 6091</strain>
    </source>
</reference>